<dbReference type="AlphaFoldDB" id="A0A5B7GD04"/>
<proteinExistence type="predicted"/>
<evidence type="ECO:0000313" key="3">
    <source>
        <dbReference type="Proteomes" id="UP000324222"/>
    </source>
</evidence>
<sequence length="144" mass="15149">MMMSGGMPPTAGGMGVMGVMSGYLGGGREYLEGGGVGVDSSVWVPPFWEDPHLADAHLHDPSIAEAAHMGEPPSMGDVGGGDLMDAFPPHQQHGKHSHPQSLAPKIFPSLPHYSPSNTNLVLLSLQHTTCPHPFLNALFTSTTE</sequence>
<evidence type="ECO:0000256" key="1">
    <source>
        <dbReference type="SAM" id="MobiDB-lite"/>
    </source>
</evidence>
<dbReference type="EMBL" id="VSRR010012852">
    <property type="protein sequence ID" value="MPC55058.1"/>
    <property type="molecule type" value="Genomic_DNA"/>
</dbReference>
<comment type="caution">
    <text evidence="2">The sequence shown here is derived from an EMBL/GenBank/DDBJ whole genome shotgun (WGS) entry which is preliminary data.</text>
</comment>
<feature type="region of interest" description="Disordered" evidence="1">
    <location>
        <begin position="66"/>
        <end position="105"/>
    </location>
</feature>
<reference evidence="2 3" key="1">
    <citation type="submission" date="2019-05" db="EMBL/GenBank/DDBJ databases">
        <title>Another draft genome of Portunus trituberculatus and its Hox gene families provides insights of decapod evolution.</title>
        <authorList>
            <person name="Jeong J.-H."/>
            <person name="Song I."/>
            <person name="Kim S."/>
            <person name="Choi T."/>
            <person name="Kim D."/>
            <person name="Ryu S."/>
            <person name="Kim W."/>
        </authorList>
    </citation>
    <scope>NUCLEOTIDE SEQUENCE [LARGE SCALE GENOMIC DNA]</scope>
    <source>
        <tissue evidence="2">Muscle</tissue>
    </source>
</reference>
<accession>A0A5B7GD04</accession>
<name>A0A5B7GD04_PORTR</name>
<evidence type="ECO:0000313" key="2">
    <source>
        <dbReference type="EMBL" id="MPC55058.1"/>
    </source>
</evidence>
<protein>
    <submittedName>
        <fullName evidence="2">Uncharacterized protein</fullName>
    </submittedName>
</protein>
<keyword evidence="3" id="KW-1185">Reference proteome</keyword>
<dbReference type="Proteomes" id="UP000324222">
    <property type="component" value="Unassembled WGS sequence"/>
</dbReference>
<gene>
    <name evidence="2" type="ORF">E2C01_048990</name>
</gene>
<organism evidence="2 3">
    <name type="scientific">Portunus trituberculatus</name>
    <name type="common">Swimming crab</name>
    <name type="synonym">Neptunus trituberculatus</name>
    <dbReference type="NCBI Taxonomy" id="210409"/>
    <lineage>
        <taxon>Eukaryota</taxon>
        <taxon>Metazoa</taxon>
        <taxon>Ecdysozoa</taxon>
        <taxon>Arthropoda</taxon>
        <taxon>Crustacea</taxon>
        <taxon>Multicrustacea</taxon>
        <taxon>Malacostraca</taxon>
        <taxon>Eumalacostraca</taxon>
        <taxon>Eucarida</taxon>
        <taxon>Decapoda</taxon>
        <taxon>Pleocyemata</taxon>
        <taxon>Brachyura</taxon>
        <taxon>Eubrachyura</taxon>
        <taxon>Portunoidea</taxon>
        <taxon>Portunidae</taxon>
        <taxon>Portuninae</taxon>
        <taxon>Portunus</taxon>
    </lineage>
</organism>